<dbReference type="Proteomes" id="UP000016924">
    <property type="component" value="Unassembled WGS sequence"/>
</dbReference>
<dbReference type="GeneID" id="19899129"/>
<dbReference type="AlphaFoldDB" id="R7YLC4"/>
<evidence type="ECO:0000313" key="8">
    <source>
        <dbReference type="Proteomes" id="UP000016924"/>
    </source>
</evidence>
<dbReference type="eggNOG" id="KOG2820">
    <property type="taxonomic scope" value="Eukaryota"/>
</dbReference>
<keyword evidence="5" id="KW-0560">Oxidoreductase</keyword>
<evidence type="ECO:0000256" key="4">
    <source>
        <dbReference type="ARBA" id="ARBA00022827"/>
    </source>
</evidence>
<comment type="cofactor">
    <cofactor evidence="1">
        <name>FAD</name>
        <dbReference type="ChEBI" id="CHEBI:57692"/>
    </cofactor>
</comment>
<dbReference type="PANTHER" id="PTHR10961:SF26">
    <property type="entry name" value="L-SACCHAROPINE OXIDASE"/>
    <property type="match status" value="1"/>
</dbReference>
<dbReference type="HOGENOM" id="CLU_007884_0_2_1"/>
<name>R7YLC4_CONA1</name>
<keyword evidence="3" id="KW-0285">Flavoprotein</keyword>
<evidence type="ECO:0000259" key="6">
    <source>
        <dbReference type="Pfam" id="PF01266"/>
    </source>
</evidence>
<dbReference type="Pfam" id="PF01266">
    <property type="entry name" value="DAO"/>
    <property type="match status" value="1"/>
</dbReference>
<dbReference type="SUPFAM" id="SSF51905">
    <property type="entry name" value="FAD/NAD(P)-binding domain"/>
    <property type="match status" value="1"/>
</dbReference>
<proteinExistence type="inferred from homology"/>
<dbReference type="EMBL" id="JH767559">
    <property type="protein sequence ID" value="EON62594.1"/>
    <property type="molecule type" value="Genomic_DNA"/>
</dbReference>
<reference evidence="8" key="1">
    <citation type="submission" date="2012-06" db="EMBL/GenBank/DDBJ databases">
        <title>The genome sequence of Coniosporium apollinis CBS 100218.</title>
        <authorList>
            <consortium name="The Broad Institute Genome Sequencing Platform"/>
            <person name="Cuomo C."/>
            <person name="Gorbushina A."/>
            <person name="Noack S."/>
            <person name="Walker B."/>
            <person name="Young S.K."/>
            <person name="Zeng Q."/>
            <person name="Gargeya S."/>
            <person name="Fitzgerald M."/>
            <person name="Haas B."/>
            <person name="Abouelleil A."/>
            <person name="Alvarado L."/>
            <person name="Arachchi H.M."/>
            <person name="Berlin A.M."/>
            <person name="Chapman S.B."/>
            <person name="Goldberg J."/>
            <person name="Griggs A."/>
            <person name="Gujja S."/>
            <person name="Hansen M."/>
            <person name="Howarth C."/>
            <person name="Imamovic A."/>
            <person name="Larimer J."/>
            <person name="McCowan C."/>
            <person name="Montmayeur A."/>
            <person name="Murphy C."/>
            <person name="Neiman D."/>
            <person name="Pearson M."/>
            <person name="Priest M."/>
            <person name="Roberts A."/>
            <person name="Saif S."/>
            <person name="Shea T."/>
            <person name="Sisk P."/>
            <person name="Sykes S."/>
            <person name="Wortman J."/>
            <person name="Nusbaum C."/>
            <person name="Birren B."/>
        </authorList>
    </citation>
    <scope>NUCLEOTIDE SEQUENCE [LARGE SCALE GENOMIC DNA]</scope>
    <source>
        <strain evidence="8">CBS 100218</strain>
    </source>
</reference>
<dbReference type="OrthoDB" id="2219495at2759"/>
<gene>
    <name evidence="7" type="ORF">W97_01818</name>
</gene>
<evidence type="ECO:0000256" key="1">
    <source>
        <dbReference type="ARBA" id="ARBA00001974"/>
    </source>
</evidence>
<dbReference type="Gene3D" id="3.50.50.60">
    <property type="entry name" value="FAD/NAD(P)-binding domain"/>
    <property type="match status" value="1"/>
</dbReference>
<dbReference type="GO" id="GO:0050660">
    <property type="term" value="F:flavin adenine dinucleotide binding"/>
    <property type="evidence" value="ECO:0007669"/>
    <property type="project" value="InterPro"/>
</dbReference>
<dbReference type="InterPro" id="IPR036188">
    <property type="entry name" value="FAD/NAD-bd_sf"/>
</dbReference>
<accession>R7YLC4</accession>
<comment type="similarity">
    <text evidence="2">Belongs to the MSOX/MTOX family.</text>
</comment>
<evidence type="ECO:0000313" key="7">
    <source>
        <dbReference type="EMBL" id="EON62594.1"/>
    </source>
</evidence>
<dbReference type="RefSeq" id="XP_007777911.1">
    <property type="nucleotide sequence ID" value="XM_007779721.1"/>
</dbReference>
<dbReference type="GO" id="GO:0051698">
    <property type="term" value="F:saccharopine oxidase activity"/>
    <property type="evidence" value="ECO:0007669"/>
    <property type="project" value="TreeGrafter"/>
</dbReference>
<keyword evidence="4" id="KW-0274">FAD</keyword>
<dbReference type="GO" id="GO:0008115">
    <property type="term" value="F:sarcosine oxidase activity"/>
    <property type="evidence" value="ECO:0007669"/>
    <property type="project" value="TreeGrafter"/>
</dbReference>
<evidence type="ECO:0000256" key="2">
    <source>
        <dbReference type="ARBA" id="ARBA00010989"/>
    </source>
</evidence>
<dbReference type="Gene3D" id="3.30.9.10">
    <property type="entry name" value="D-Amino Acid Oxidase, subunit A, domain 2"/>
    <property type="match status" value="1"/>
</dbReference>
<evidence type="ECO:0000256" key="5">
    <source>
        <dbReference type="ARBA" id="ARBA00023002"/>
    </source>
</evidence>
<keyword evidence="8" id="KW-1185">Reference proteome</keyword>
<evidence type="ECO:0000256" key="3">
    <source>
        <dbReference type="ARBA" id="ARBA00022630"/>
    </source>
</evidence>
<organism evidence="7 8">
    <name type="scientific">Coniosporium apollinis (strain CBS 100218)</name>
    <name type="common">Rock-inhabiting black yeast</name>
    <dbReference type="NCBI Taxonomy" id="1168221"/>
    <lineage>
        <taxon>Eukaryota</taxon>
        <taxon>Fungi</taxon>
        <taxon>Dikarya</taxon>
        <taxon>Ascomycota</taxon>
        <taxon>Pezizomycotina</taxon>
        <taxon>Dothideomycetes</taxon>
        <taxon>Dothideomycetes incertae sedis</taxon>
        <taxon>Coniosporium</taxon>
    </lineage>
</organism>
<protein>
    <recommendedName>
        <fullName evidence="6">FAD dependent oxidoreductase domain-containing protein</fullName>
    </recommendedName>
</protein>
<dbReference type="InterPro" id="IPR045170">
    <property type="entry name" value="MTOX"/>
</dbReference>
<dbReference type="PANTHER" id="PTHR10961">
    <property type="entry name" value="PEROXISOMAL SARCOSINE OXIDASE"/>
    <property type="match status" value="1"/>
</dbReference>
<dbReference type="STRING" id="1168221.R7YLC4"/>
<dbReference type="OMA" id="FKGYFNR"/>
<sequence length="441" mass="49079">MTTDKTAPVAILGSGAWGLSVALHLKNAGYNDITVFDRASEIPSPYSAGYDLNKIVRPEYEDPFYRDLALEAIKGWKTPLFGPYFHKTGYVVATSGRAPQKAVTHLHEALASIKNHPVFKPFVSPLNDAQSFKELFWQFRGPVTGFKGYFNRYAGYAHSSNAMKGIHQHLAGRGVRFVLGAEEGRVTDLLYSGQGASRRCTGIRVASGTIHEAKLVISCLGAYQAEILPAAASFNVAKSWSVAHVQLTEAECDLLRGIPVLNVRDLGFFFEPDPATKLFKLCPLGAGYVNTNEKTGISLPPLNALPVPQNWIPAEDVVKLRTLLRETLPWLAERPLIDQKMCWFADTADSEFCIDFVPDTDRSVVLLSGDSGHGFKMMPIVGSWVLDLLNDGRQKLPRWQWRQTDRKSSKDWGDAVSWRIGTTKEIREVVEERDRMVKARL</sequence>
<dbReference type="InterPro" id="IPR006076">
    <property type="entry name" value="FAD-dep_OxRdtase"/>
</dbReference>
<feature type="domain" description="FAD dependent oxidoreductase" evidence="6">
    <location>
        <begin position="9"/>
        <end position="387"/>
    </location>
</feature>